<reference evidence="7 8" key="1">
    <citation type="submission" date="2019-01" db="EMBL/GenBank/DDBJ databases">
        <title>Novel species of Cellulomonas.</title>
        <authorList>
            <person name="Liu Q."/>
            <person name="Xin Y.-H."/>
        </authorList>
    </citation>
    <scope>NUCLEOTIDE SEQUENCE [LARGE SCALE GENOMIC DNA]</scope>
    <source>
        <strain evidence="7 8">HLT2-17</strain>
    </source>
</reference>
<dbReference type="OrthoDB" id="9804152at2"/>
<evidence type="ECO:0000256" key="3">
    <source>
        <dbReference type="ARBA" id="ARBA00022692"/>
    </source>
</evidence>
<proteinExistence type="inferred from homology"/>
<dbReference type="GO" id="GO:0016020">
    <property type="term" value="C:membrane"/>
    <property type="evidence" value="ECO:0007669"/>
    <property type="project" value="UniProtKB-SubCell"/>
</dbReference>
<organism evidence="7 8">
    <name type="scientific">Pengzhenrongella frigida</name>
    <dbReference type="NCBI Taxonomy" id="1259133"/>
    <lineage>
        <taxon>Bacteria</taxon>
        <taxon>Bacillati</taxon>
        <taxon>Actinomycetota</taxon>
        <taxon>Actinomycetes</taxon>
        <taxon>Micrococcales</taxon>
        <taxon>Pengzhenrongella</taxon>
    </lineage>
</organism>
<evidence type="ECO:0000313" key="7">
    <source>
        <dbReference type="EMBL" id="RYV51570.1"/>
    </source>
</evidence>
<dbReference type="RefSeq" id="WP_130102054.1">
    <property type="nucleotide sequence ID" value="NZ_SDWW01000014.1"/>
</dbReference>
<keyword evidence="3 6" id="KW-0812">Transmembrane</keyword>
<dbReference type="Gene3D" id="1.20.1440.20">
    <property type="entry name" value="LemA-like domain"/>
    <property type="match status" value="1"/>
</dbReference>
<dbReference type="AlphaFoldDB" id="A0A4Q5N0L1"/>
<evidence type="ECO:0000256" key="5">
    <source>
        <dbReference type="ARBA" id="ARBA00023136"/>
    </source>
</evidence>
<evidence type="ECO:0000256" key="2">
    <source>
        <dbReference type="ARBA" id="ARBA00008854"/>
    </source>
</evidence>
<dbReference type="SUPFAM" id="SSF140478">
    <property type="entry name" value="LemA-like"/>
    <property type="match status" value="1"/>
</dbReference>
<dbReference type="InterPro" id="IPR007156">
    <property type="entry name" value="MamQ_LemA"/>
</dbReference>
<comment type="caution">
    <text evidence="7">The sequence shown here is derived from an EMBL/GenBank/DDBJ whole genome shotgun (WGS) entry which is preliminary data.</text>
</comment>
<evidence type="ECO:0000256" key="6">
    <source>
        <dbReference type="SAM" id="Phobius"/>
    </source>
</evidence>
<evidence type="ECO:0000256" key="4">
    <source>
        <dbReference type="ARBA" id="ARBA00022989"/>
    </source>
</evidence>
<name>A0A4Q5N0L1_9MICO</name>
<keyword evidence="8" id="KW-1185">Reference proteome</keyword>
<evidence type="ECO:0000256" key="1">
    <source>
        <dbReference type="ARBA" id="ARBA00004167"/>
    </source>
</evidence>
<dbReference type="Proteomes" id="UP000293764">
    <property type="component" value="Unassembled WGS sequence"/>
</dbReference>
<comment type="subcellular location">
    <subcellularLocation>
        <location evidence="1">Membrane</location>
        <topology evidence="1">Single-pass membrane protein</topology>
    </subcellularLocation>
</comment>
<evidence type="ECO:0000313" key="8">
    <source>
        <dbReference type="Proteomes" id="UP000293764"/>
    </source>
</evidence>
<dbReference type="PANTHER" id="PTHR34478:SF1">
    <property type="entry name" value="PROTEIN LEMA"/>
    <property type="match status" value="1"/>
</dbReference>
<dbReference type="InterPro" id="IPR023353">
    <property type="entry name" value="LemA-like_dom_sf"/>
</dbReference>
<sequence length="195" mass="21578">MTAVTIAVIVIVAIIVITLIWAIATYNGFVRLRNLVQEAWRQIDVELHRRHDLIPNLLETVKGYAAHERGVFEEVTRARAAAVGGGPTSPATQAQQENVLSQALGHLFAVAENYPVLRASENFQQLQLELTNTEDRIAAGRRFYNANVRLLNTKVESFPSNLIASAFGFSRAEYFETEDPAVRAVPNVTFGTPTD</sequence>
<keyword evidence="4 6" id="KW-1133">Transmembrane helix</keyword>
<comment type="similarity">
    <text evidence="2">Belongs to the LemA family.</text>
</comment>
<dbReference type="PANTHER" id="PTHR34478">
    <property type="entry name" value="PROTEIN LEMA"/>
    <property type="match status" value="1"/>
</dbReference>
<accession>A0A4Q5N0L1</accession>
<protein>
    <submittedName>
        <fullName evidence="7">LemA family protein</fullName>
    </submittedName>
</protein>
<dbReference type="EMBL" id="SDWW01000014">
    <property type="protein sequence ID" value="RYV51570.1"/>
    <property type="molecule type" value="Genomic_DNA"/>
</dbReference>
<feature type="transmembrane region" description="Helical" evidence="6">
    <location>
        <begin position="6"/>
        <end position="24"/>
    </location>
</feature>
<dbReference type="Pfam" id="PF04011">
    <property type="entry name" value="LemA"/>
    <property type="match status" value="1"/>
</dbReference>
<keyword evidence="5 6" id="KW-0472">Membrane</keyword>
<gene>
    <name evidence="7" type="ORF">EUA98_07480</name>
</gene>